<proteinExistence type="predicted"/>
<dbReference type="GO" id="GO:0045717">
    <property type="term" value="P:negative regulation of fatty acid biosynthetic process"/>
    <property type="evidence" value="ECO:0007669"/>
    <property type="project" value="TreeGrafter"/>
</dbReference>
<feature type="compositionally biased region" description="Basic and acidic residues" evidence="4">
    <location>
        <begin position="569"/>
        <end position="579"/>
    </location>
</feature>
<dbReference type="PANTHER" id="PTHR15574">
    <property type="entry name" value="WD REPEAT DOMAIN-CONTAINING FAMILY"/>
    <property type="match status" value="1"/>
</dbReference>
<feature type="repeat" description="WD" evidence="3">
    <location>
        <begin position="765"/>
        <end position="791"/>
    </location>
</feature>
<feature type="region of interest" description="Disordered" evidence="4">
    <location>
        <begin position="190"/>
        <end position="211"/>
    </location>
</feature>
<feature type="region of interest" description="Disordered" evidence="4">
    <location>
        <begin position="875"/>
        <end position="904"/>
    </location>
</feature>
<accession>A0A8H7BXD7</accession>
<dbReference type="EMBL" id="JABAYA010000025">
    <property type="protein sequence ID" value="KAF7729424.1"/>
    <property type="molecule type" value="Genomic_DNA"/>
</dbReference>
<dbReference type="PROSITE" id="PS50294">
    <property type="entry name" value="WD_REPEATS_REGION"/>
    <property type="match status" value="1"/>
</dbReference>
<keyword evidence="1 3" id="KW-0853">WD repeat</keyword>
<organism evidence="5 6">
    <name type="scientific">Apophysomyces ossiformis</name>
    <dbReference type="NCBI Taxonomy" id="679940"/>
    <lineage>
        <taxon>Eukaryota</taxon>
        <taxon>Fungi</taxon>
        <taxon>Fungi incertae sedis</taxon>
        <taxon>Mucoromycota</taxon>
        <taxon>Mucoromycotina</taxon>
        <taxon>Mucoromycetes</taxon>
        <taxon>Mucorales</taxon>
        <taxon>Mucorineae</taxon>
        <taxon>Mucoraceae</taxon>
        <taxon>Apophysomyces</taxon>
    </lineage>
</organism>
<dbReference type="InterPro" id="IPR036322">
    <property type="entry name" value="WD40_repeat_dom_sf"/>
</dbReference>
<dbReference type="InterPro" id="IPR015943">
    <property type="entry name" value="WD40/YVTN_repeat-like_dom_sf"/>
</dbReference>
<feature type="repeat" description="WD" evidence="3">
    <location>
        <begin position="50"/>
        <end position="81"/>
    </location>
</feature>
<dbReference type="PROSITE" id="PS50082">
    <property type="entry name" value="WD_REPEATS_2"/>
    <property type="match status" value="3"/>
</dbReference>
<feature type="compositionally biased region" description="Polar residues" evidence="4">
    <location>
        <begin position="525"/>
        <end position="534"/>
    </location>
</feature>
<evidence type="ECO:0000256" key="3">
    <source>
        <dbReference type="PROSITE-ProRule" id="PRU00221"/>
    </source>
</evidence>
<dbReference type="InterPro" id="IPR045151">
    <property type="entry name" value="DCAF8"/>
</dbReference>
<keyword evidence="2" id="KW-0677">Repeat</keyword>
<sequence length="904" mass="101663">MSALVQRSLLDRQCYGSRYRSPIDLSRNPFVRTVYADEEILQRMTLYKELEAHQGCVNSLYWSRGGDKLLSGSDDFRLCVWMPFDNYRLAYTIETGHRANIFSAKFIPHTSDSVIVSAAGDAEVRVFDVNASSSGTIENGLRQVYTCHSDRVKRIGLDEARPNEFLTCSEDGTVRHFDLRRPHKCSAHSIRSSITASRRPARQYPAPVGDNVRDGCPSPLLDYGRYGVDINTLSMNKLHPQYFAVAGTDEYLYLHDRRMPPGGGGAGKNGTWATVSKCVRRFSTRSEQRTGSRRRNGHVTACKFSDANGQELLGSWSSDGIYLFNMHDSPKETAAQATLRQTSRVKRNLGDVLDHSSEMDLIMRLFKVGDLDQAMDELHDVLSEFDNAENNVESDDDNILRKVWGFCMEAAIQIRRIYERGVYLDTSPGSDYFAGEALASARRHMQEAVSIVPNTWQGYWCLAVGYWIASGGDRNSGCEDRQDWLMLAQMYAEKAQNLYMAPVPEEDPFETAPHRSTRLRERQQAVENKNASDSCGISDCRTMMKLFIKDVRKAKLREGYSDTEDMDGESDRSDMSDESAAEPRWKWLDFMYKKPWVTSSSQAASKQLSESESGPSKRQRNDLMDTESENPVAGPSEQKASTENEDSNEVTEMDAEEDPASMNSTTSTSDDSDDADEDEEDDDDDDDDESDRGTVGTEDIEMHIETSDEYDEDSDDNGDDDWIPRCHHIDRQNMESGTDIVSPRSRYVGHCNVRTVKDVNFYGLNDEYVVSGSDDGYVFVWDKKTEKIVQILHGDEDTVNVIQGHPKFPVMAVSGIDNTVKIFSPTAGPGLSYSHMYEKDTIVARNQERVRGSDADGILPRHVIAAISATIRRRQRMQRGGVQGDDNEDENGSDEGGAVECHMQ</sequence>
<feature type="compositionally biased region" description="Acidic residues" evidence="4">
    <location>
        <begin position="707"/>
        <end position="721"/>
    </location>
</feature>
<feature type="region of interest" description="Disordered" evidence="4">
    <location>
        <begin position="599"/>
        <end position="721"/>
    </location>
</feature>
<evidence type="ECO:0000256" key="4">
    <source>
        <dbReference type="SAM" id="MobiDB-lite"/>
    </source>
</evidence>
<dbReference type="PANTHER" id="PTHR15574:SF40">
    <property type="entry name" value="WD AND TETRATRICOPEPTIDE REPEATS PROTEIN 1"/>
    <property type="match status" value="1"/>
</dbReference>
<evidence type="ECO:0000256" key="1">
    <source>
        <dbReference type="ARBA" id="ARBA00022574"/>
    </source>
</evidence>
<feature type="compositionally biased region" description="Acidic residues" evidence="4">
    <location>
        <begin position="670"/>
        <end position="690"/>
    </location>
</feature>
<dbReference type="GO" id="GO:0005737">
    <property type="term" value="C:cytoplasm"/>
    <property type="evidence" value="ECO:0007669"/>
    <property type="project" value="TreeGrafter"/>
</dbReference>
<reference evidence="5" key="1">
    <citation type="submission" date="2020-01" db="EMBL/GenBank/DDBJ databases">
        <title>Genome Sequencing of Three Apophysomyces-Like Fungal Strains Confirms a Novel Fungal Genus in the Mucoromycota with divergent Burkholderia-like Endosymbiotic Bacteria.</title>
        <authorList>
            <person name="Stajich J.E."/>
            <person name="Macias A.M."/>
            <person name="Carter-House D."/>
            <person name="Lovett B."/>
            <person name="Kasson L.R."/>
            <person name="Berry K."/>
            <person name="Grigoriev I."/>
            <person name="Chang Y."/>
            <person name="Spatafora J."/>
            <person name="Kasson M.T."/>
        </authorList>
    </citation>
    <scope>NUCLEOTIDE SEQUENCE</scope>
    <source>
        <strain evidence="5">NRRL A-21654</strain>
    </source>
</reference>
<name>A0A8H7BXD7_9FUNG</name>
<dbReference type="SUPFAM" id="SSF50978">
    <property type="entry name" value="WD40 repeat-like"/>
    <property type="match status" value="1"/>
</dbReference>
<dbReference type="AlphaFoldDB" id="A0A8H7BXD7"/>
<dbReference type="InterPro" id="IPR001680">
    <property type="entry name" value="WD40_rpt"/>
</dbReference>
<keyword evidence="6" id="KW-1185">Reference proteome</keyword>
<evidence type="ECO:0000313" key="5">
    <source>
        <dbReference type="EMBL" id="KAF7729424.1"/>
    </source>
</evidence>
<evidence type="ECO:0000313" key="6">
    <source>
        <dbReference type="Proteomes" id="UP000605846"/>
    </source>
</evidence>
<feature type="compositionally biased region" description="Acidic residues" evidence="4">
    <location>
        <begin position="643"/>
        <end position="659"/>
    </location>
</feature>
<comment type="caution">
    <text evidence="5">The sequence shown here is derived from an EMBL/GenBank/DDBJ whole genome shotgun (WGS) entry which is preliminary data.</text>
</comment>
<dbReference type="Gene3D" id="2.130.10.10">
    <property type="entry name" value="YVTN repeat-like/Quinoprotein amine dehydrogenase"/>
    <property type="match status" value="2"/>
</dbReference>
<dbReference type="Pfam" id="PF00400">
    <property type="entry name" value="WD40"/>
    <property type="match status" value="2"/>
</dbReference>
<protein>
    <submittedName>
        <fullName evidence="5">Uncharacterized protein</fullName>
    </submittedName>
</protein>
<feature type="region of interest" description="Disordered" evidence="4">
    <location>
        <begin position="560"/>
        <end position="579"/>
    </location>
</feature>
<dbReference type="OrthoDB" id="2414538at2759"/>
<feature type="region of interest" description="Disordered" evidence="4">
    <location>
        <begin position="507"/>
        <end position="534"/>
    </location>
</feature>
<dbReference type="GO" id="GO:0080008">
    <property type="term" value="C:Cul4-RING E3 ubiquitin ligase complex"/>
    <property type="evidence" value="ECO:0007669"/>
    <property type="project" value="TreeGrafter"/>
</dbReference>
<feature type="repeat" description="WD" evidence="3">
    <location>
        <begin position="94"/>
        <end position="137"/>
    </location>
</feature>
<dbReference type="SMART" id="SM00320">
    <property type="entry name" value="WD40"/>
    <property type="match status" value="7"/>
</dbReference>
<gene>
    <name evidence="5" type="ORF">EC973_004403</name>
</gene>
<evidence type="ECO:0000256" key="2">
    <source>
        <dbReference type="ARBA" id="ARBA00022737"/>
    </source>
</evidence>
<feature type="compositionally biased region" description="Polar residues" evidence="4">
    <location>
        <begin position="599"/>
        <end position="616"/>
    </location>
</feature>
<dbReference type="Proteomes" id="UP000605846">
    <property type="component" value="Unassembled WGS sequence"/>
</dbReference>